<dbReference type="PANTHER" id="PTHR40389:SF3">
    <property type="entry name" value="IGE-BINDING PROTEIN"/>
    <property type="match status" value="1"/>
</dbReference>
<reference evidence="3" key="1">
    <citation type="submission" date="2020-02" db="EMBL/GenBank/DDBJ databases">
        <title>Bird 10,000 Genomes (B10K) Project - Family phase.</title>
        <authorList>
            <person name="Zhang G."/>
        </authorList>
    </citation>
    <scope>NUCLEOTIDE SEQUENCE</scope>
    <source>
        <strain evidence="3">B10K-DU-002-40</strain>
        <tissue evidence="3">Muscle</tissue>
    </source>
</reference>
<dbReference type="Gene3D" id="1.10.375.10">
    <property type="entry name" value="Human Immunodeficiency Virus Type 1 Capsid Protein"/>
    <property type="match status" value="1"/>
</dbReference>
<feature type="non-terminal residue" evidence="3">
    <location>
        <position position="412"/>
    </location>
</feature>
<comment type="caution">
    <text evidence="3">The sequence shown here is derived from an EMBL/GenBank/DDBJ whole genome shotgun (WGS) entry which is preliminary data.</text>
</comment>
<dbReference type="InterPro" id="IPR008916">
    <property type="entry name" value="Retrov_capsid_C"/>
</dbReference>
<dbReference type="SUPFAM" id="SSF47943">
    <property type="entry name" value="Retrovirus capsid protein, N-terminal core domain"/>
    <property type="match status" value="1"/>
</dbReference>
<name>A0A852HWM1_9PASS</name>
<dbReference type="GO" id="GO:0016032">
    <property type="term" value="P:viral process"/>
    <property type="evidence" value="ECO:0007669"/>
    <property type="project" value="InterPro"/>
</dbReference>
<feature type="region of interest" description="Disordered" evidence="1">
    <location>
        <begin position="1"/>
        <end position="43"/>
    </location>
</feature>
<accession>A0A852HWM1</accession>
<dbReference type="Pfam" id="PF00607">
    <property type="entry name" value="Gag_p24"/>
    <property type="match status" value="1"/>
</dbReference>
<feature type="compositionally biased region" description="Acidic residues" evidence="1">
    <location>
        <begin position="25"/>
        <end position="35"/>
    </location>
</feature>
<dbReference type="InterPro" id="IPR050195">
    <property type="entry name" value="Primate_lentivir_Gag_pol-like"/>
</dbReference>
<evidence type="ECO:0000259" key="2">
    <source>
        <dbReference type="Pfam" id="PF19317"/>
    </source>
</evidence>
<dbReference type="Pfam" id="PF19317">
    <property type="entry name" value="Gag_p24_C"/>
    <property type="match status" value="1"/>
</dbReference>
<proteinExistence type="predicted"/>
<dbReference type="AlphaFoldDB" id="A0A852HWM1"/>
<evidence type="ECO:0000313" key="4">
    <source>
        <dbReference type="Proteomes" id="UP000653383"/>
    </source>
</evidence>
<sequence length="412" mass="45341">MSSTQNVGGPGCQPPSPAAVPLPVELEEEEEDEPMTDAQQDSRISLKELTEQIQAVMHRLDERARAAAESLMAKAQELSEVAAHREPTPTAHPRLTSLQQLLQQPDAEPTPVMPTVMPTASPVTRWSRVIRDAILDGHWELAGTVVCPVVARNSNPVYEQHEWKILRQAKNTVKDHGLKSEAARAMLDWIYTTDTNSPLDCANMARLLLSPSQFLVWHREWVRLAQLEANRPRVPQDILFGLTADMITGEGRFANIQLQLQYPMQLFQVVATTARQAYYAVPDSTPTPSFMLVRQGMTEAFGHFVDRLSQALTNHPSMDEVTKQVMFKMLAFENANTKTKAILATLPKGADVADMVEITLRAEQGNQGKAIAGAVAAAMKPTTNLIAAAVQGIRKTGPITQKKGNGSPVCFR</sequence>
<dbReference type="InterPro" id="IPR045345">
    <property type="entry name" value="Gag_p24_C"/>
</dbReference>
<feature type="domain" description="Retroviral nucleocapsid Gag protein p24 C-terminal" evidence="2">
    <location>
        <begin position="286"/>
        <end position="357"/>
    </location>
</feature>
<gene>
    <name evidence="3" type="primary">Ervk9_1</name>
    <name evidence="3" type="ORF">NICCHL_R04460</name>
</gene>
<dbReference type="SUPFAM" id="SSF47353">
    <property type="entry name" value="Retrovirus capsid dimerization domain-like"/>
    <property type="match status" value="1"/>
</dbReference>
<protein>
    <submittedName>
        <fullName evidence="3">GAK9 protein</fullName>
    </submittedName>
</protein>
<dbReference type="Gene3D" id="1.10.1200.30">
    <property type="match status" value="1"/>
</dbReference>
<organism evidence="3 4">
    <name type="scientific">Nicator chloris</name>
    <dbReference type="NCBI Taxonomy" id="237433"/>
    <lineage>
        <taxon>Eukaryota</taxon>
        <taxon>Metazoa</taxon>
        <taxon>Chordata</taxon>
        <taxon>Craniata</taxon>
        <taxon>Vertebrata</taxon>
        <taxon>Euteleostomi</taxon>
        <taxon>Archelosauria</taxon>
        <taxon>Archosauria</taxon>
        <taxon>Dinosauria</taxon>
        <taxon>Saurischia</taxon>
        <taxon>Theropoda</taxon>
        <taxon>Coelurosauria</taxon>
        <taxon>Aves</taxon>
        <taxon>Neognathae</taxon>
        <taxon>Neoaves</taxon>
        <taxon>Telluraves</taxon>
        <taxon>Australaves</taxon>
        <taxon>Passeriformes</taxon>
        <taxon>Sylvioidea</taxon>
        <taxon>Pycnonotidae</taxon>
        <taxon>Nicator</taxon>
    </lineage>
</organism>
<dbReference type="Proteomes" id="UP000653383">
    <property type="component" value="Unassembled WGS sequence"/>
</dbReference>
<keyword evidence="4" id="KW-1185">Reference proteome</keyword>
<evidence type="ECO:0000256" key="1">
    <source>
        <dbReference type="SAM" id="MobiDB-lite"/>
    </source>
</evidence>
<dbReference type="PANTHER" id="PTHR40389">
    <property type="entry name" value="ENDOGENOUS RETROVIRUS GROUP K MEMBER 24 GAG POLYPROTEIN-RELATED"/>
    <property type="match status" value="1"/>
</dbReference>
<feature type="non-terminal residue" evidence="3">
    <location>
        <position position="1"/>
    </location>
</feature>
<dbReference type="OrthoDB" id="9352756at2759"/>
<evidence type="ECO:0000313" key="3">
    <source>
        <dbReference type="EMBL" id="NXX34221.1"/>
    </source>
</evidence>
<dbReference type="InterPro" id="IPR008919">
    <property type="entry name" value="Retrov_capsid_N"/>
</dbReference>
<dbReference type="EMBL" id="WAAE01020287">
    <property type="protein sequence ID" value="NXX34221.1"/>
    <property type="molecule type" value="Genomic_DNA"/>
</dbReference>